<gene>
    <name evidence="2" type="ORF">EM848_10380</name>
    <name evidence="1" type="ORF">EMO90_11275</name>
</gene>
<dbReference type="InterPro" id="IPR021770">
    <property type="entry name" value="DUF3335"/>
</dbReference>
<accession>A0A5J5DY61</accession>
<dbReference type="Proteomes" id="UP000345527">
    <property type="component" value="Unassembled WGS sequence"/>
</dbReference>
<evidence type="ECO:0000313" key="2">
    <source>
        <dbReference type="EMBL" id="KAA8821786.1"/>
    </source>
</evidence>
<name>A0A5J5DY61_9BIFI</name>
<dbReference type="AlphaFoldDB" id="A0A5J5DY61"/>
<dbReference type="Pfam" id="PF11814">
    <property type="entry name" value="DUF3335"/>
    <property type="match status" value="1"/>
</dbReference>
<evidence type="ECO:0000313" key="3">
    <source>
        <dbReference type="Proteomes" id="UP000345527"/>
    </source>
</evidence>
<evidence type="ECO:0000313" key="4">
    <source>
        <dbReference type="Proteomes" id="UP000374630"/>
    </source>
</evidence>
<keyword evidence="4" id="KW-1185">Reference proteome</keyword>
<dbReference type="EMBL" id="RZNZ01000021">
    <property type="protein sequence ID" value="KAA8816690.1"/>
    <property type="molecule type" value="Genomic_DNA"/>
</dbReference>
<dbReference type="EMBL" id="RZOA01000025">
    <property type="protein sequence ID" value="KAA8821786.1"/>
    <property type="molecule type" value="Genomic_DNA"/>
</dbReference>
<evidence type="ECO:0000313" key="1">
    <source>
        <dbReference type="EMBL" id="KAA8816690.1"/>
    </source>
</evidence>
<proteinExistence type="predicted"/>
<comment type="caution">
    <text evidence="2">The sequence shown here is derived from an EMBL/GenBank/DDBJ whole genome shotgun (WGS) entry which is preliminary data.</text>
</comment>
<dbReference type="Proteomes" id="UP000374630">
    <property type="component" value="Unassembled WGS sequence"/>
</dbReference>
<organism evidence="2 3">
    <name type="scientific">Bifidobacterium vespertilionis</name>
    <dbReference type="NCBI Taxonomy" id="2562524"/>
    <lineage>
        <taxon>Bacteria</taxon>
        <taxon>Bacillati</taxon>
        <taxon>Actinomycetota</taxon>
        <taxon>Actinomycetes</taxon>
        <taxon>Bifidobacteriales</taxon>
        <taxon>Bifidobacteriaceae</taxon>
        <taxon>Bifidobacterium</taxon>
    </lineage>
</organism>
<protein>
    <submittedName>
        <fullName evidence="2">Uncharacterized protein</fullName>
    </submittedName>
</protein>
<sequence>MQGVCMAIRTIAVPLEPGCNPESVDGLPLPEPTHAALVRAGGVLRRTVYAAADGNNVAALLGYHRPHTAQEKLTAIGGDECLWADLIAFAVRHASSQPGIATVKVEGLNAAGDDAAGDDAAEDDVADGMDSAEDGRFAHYRQTTEFTCGPVALLDALHRRGLAPSPTRDEELALWREATIVVACDPYGLALAADRRGARPEVYVSAAGPVLHPDSGLGILDARLARDTQLDFERQVRERGIAVRVGAFGAETIGRLVDDGRIAVVLIDELHMHGEACPHWVTVTGRDPSGALLVDDPWTDADFGESAVDAFQMPVWQDDLDLMIRYDAPRSAQAMLVL</sequence>
<dbReference type="OrthoDB" id="27442at2"/>
<reference evidence="3 4" key="1">
    <citation type="journal article" date="2019" name="Syst. Appl. Microbiol.">
        <title>Characterization of Bifidobacterium species in feaces of the Egyptian fruit bat: Description of B. vespertilionis sp. nov. and B. rousetti sp. nov.</title>
        <authorList>
            <person name="Modesto M."/>
            <person name="Satti M."/>
            <person name="Watanabe K."/>
            <person name="Puglisi E."/>
            <person name="Morelli L."/>
            <person name="Huang C.-H."/>
            <person name="Liou J.-S."/>
            <person name="Miyashita M."/>
            <person name="Tamura T."/>
            <person name="Saito S."/>
            <person name="Mori K."/>
            <person name="Huang L."/>
            <person name="Sciavilla P."/>
            <person name="Sandri C."/>
            <person name="Spiezio C."/>
            <person name="Vitali F."/>
            <person name="Cavalieri D."/>
            <person name="Perpetuini G."/>
            <person name="Tofalo R."/>
            <person name="Bonetti A."/>
            <person name="Arita M."/>
            <person name="Mattarelli P."/>
        </authorList>
    </citation>
    <scope>NUCLEOTIDE SEQUENCE [LARGE SCALE GENOMIC DNA]</scope>
    <source>
        <strain evidence="1 4">RST16</strain>
        <strain evidence="2 3">RST8</strain>
    </source>
</reference>